<feature type="region of interest" description="Disordered" evidence="2">
    <location>
        <begin position="147"/>
        <end position="185"/>
    </location>
</feature>
<gene>
    <name evidence="3" type="ORF">CYY_008607</name>
</gene>
<comment type="caution">
    <text evidence="3">The sequence shown here is derived from an EMBL/GenBank/DDBJ whole genome shotgun (WGS) entry which is preliminary data.</text>
</comment>
<dbReference type="EMBL" id="AJWJ01000546">
    <property type="protein sequence ID" value="KAF2070081.1"/>
    <property type="molecule type" value="Genomic_DNA"/>
</dbReference>
<dbReference type="GO" id="GO:0099078">
    <property type="term" value="C:BORC complex"/>
    <property type="evidence" value="ECO:0007669"/>
    <property type="project" value="TreeGrafter"/>
</dbReference>
<evidence type="ECO:0000256" key="2">
    <source>
        <dbReference type="SAM" id="MobiDB-lite"/>
    </source>
</evidence>
<dbReference type="AlphaFoldDB" id="A0A8J4UQ26"/>
<dbReference type="Pfam" id="PF10046">
    <property type="entry name" value="BLOC1_2"/>
    <property type="match status" value="1"/>
</dbReference>
<dbReference type="PANTHER" id="PTHR46479:SF1">
    <property type="entry name" value="BIOGENESIS OF LYSOSOME-RELATED ORGANELLES COMPLEX 1 SUBUNIT 2"/>
    <property type="match status" value="1"/>
</dbReference>
<proteinExistence type="inferred from homology"/>
<dbReference type="GO" id="GO:0016197">
    <property type="term" value="P:endosomal transport"/>
    <property type="evidence" value="ECO:0007669"/>
    <property type="project" value="TreeGrafter"/>
</dbReference>
<reference evidence="3" key="1">
    <citation type="submission" date="2020-01" db="EMBL/GenBank/DDBJ databases">
        <title>Development of genomics and gene disruption for Polysphondylium violaceum indicates a role for the polyketide synthase stlB in stalk morphogenesis.</title>
        <authorList>
            <person name="Narita B."/>
            <person name="Kawabe Y."/>
            <person name="Kin K."/>
            <person name="Saito T."/>
            <person name="Gibbs R."/>
            <person name="Kuspa A."/>
            <person name="Muzny D."/>
            <person name="Queller D."/>
            <person name="Richards S."/>
            <person name="Strassman J."/>
            <person name="Sucgang R."/>
            <person name="Worley K."/>
            <person name="Schaap P."/>
        </authorList>
    </citation>
    <scope>NUCLEOTIDE SEQUENCE</scope>
    <source>
        <strain evidence="3">QSvi11</strain>
    </source>
</reference>
<feature type="compositionally biased region" description="Low complexity" evidence="2">
    <location>
        <begin position="147"/>
        <end position="165"/>
    </location>
</feature>
<dbReference type="GO" id="GO:0032418">
    <property type="term" value="P:lysosome localization"/>
    <property type="evidence" value="ECO:0007669"/>
    <property type="project" value="TreeGrafter"/>
</dbReference>
<keyword evidence="4" id="KW-1185">Reference proteome</keyword>
<evidence type="ECO:0000313" key="3">
    <source>
        <dbReference type="EMBL" id="KAF2070081.1"/>
    </source>
</evidence>
<comment type="similarity">
    <text evidence="1">Belongs to the BLOC1S2 family.</text>
</comment>
<organism evidence="3 4">
    <name type="scientific">Polysphondylium violaceum</name>
    <dbReference type="NCBI Taxonomy" id="133409"/>
    <lineage>
        <taxon>Eukaryota</taxon>
        <taxon>Amoebozoa</taxon>
        <taxon>Evosea</taxon>
        <taxon>Eumycetozoa</taxon>
        <taxon>Dictyostelia</taxon>
        <taxon>Dictyosteliales</taxon>
        <taxon>Dictyosteliaceae</taxon>
        <taxon>Polysphondylium</taxon>
    </lineage>
</organism>
<dbReference type="Proteomes" id="UP000695562">
    <property type="component" value="Unassembled WGS sequence"/>
</dbReference>
<dbReference type="GO" id="GO:0031083">
    <property type="term" value="C:BLOC-1 complex"/>
    <property type="evidence" value="ECO:0007669"/>
    <property type="project" value="TreeGrafter"/>
</dbReference>
<dbReference type="OrthoDB" id="244061at2759"/>
<dbReference type="GO" id="GO:0043015">
    <property type="term" value="F:gamma-tubulin binding"/>
    <property type="evidence" value="ECO:0007669"/>
    <property type="project" value="TreeGrafter"/>
</dbReference>
<evidence type="ECO:0008006" key="5">
    <source>
        <dbReference type="Google" id="ProtNLM"/>
    </source>
</evidence>
<dbReference type="InterPro" id="IPR019269">
    <property type="entry name" value="BLOC1_su2"/>
</dbReference>
<dbReference type="GO" id="GO:0000930">
    <property type="term" value="C:gamma-tubulin complex"/>
    <property type="evidence" value="ECO:0007669"/>
    <property type="project" value="TreeGrafter"/>
</dbReference>
<protein>
    <recommendedName>
        <fullName evidence="5">Biogenesis of lysosome-related organelles complex 1 subunit 2</fullName>
    </recommendedName>
</protein>
<evidence type="ECO:0000256" key="1">
    <source>
        <dbReference type="ARBA" id="ARBA00008468"/>
    </source>
</evidence>
<evidence type="ECO:0000313" key="4">
    <source>
        <dbReference type="Proteomes" id="UP000695562"/>
    </source>
</evidence>
<dbReference type="PANTHER" id="PTHR46479">
    <property type="entry name" value="BIOGENESIS OF LYSOSOME-RELATED ORGANELLES COMPLEX 1 SUBUNIT 2"/>
    <property type="match status" value="1"/>
</dbReference>
<name>A0A8J4UQ26_9MYCE</name>
<sequence length="185" mass="21226">MSDKSNINNDTIQQKVNNDILKPNLPVTEDLQHMTGEMFTKVTNYLNGELSTTVADYNLLIQMNNVTAAKYQDMTNQTKGLSLFMSDLKSKYEEFQPYLDKISDLDKNVTDLEKTVLLLDEYTKRLETKIKNIDKSSLLPIKEKQQQIQQQQQQQQQEALKVQQQSSTSTTVADSTPVEKIEESK</sequence>
<accession>A0A8J4UQ26</accession>